<organism evidence="1 2">
    <name type="scientific">Candidatus Methanocrinis alkalitolerans</name>
    <dbReference type="NCBI Taxonomy" id="3033395"/>
    <lineage>
        <taxon>Archaea</taxon>
        <taxon>Methanobacteriati</taxon>
        <taxon>Methanobacteriota</taxon>
        <taxon>Stenosarchaea group</taxon>
        <taxon>Methanomicrobia</taxon>
        <taxon>Methanotrichales</taxon>
        <taxon>Methanotrichaceae</taxon>
        <taxon>Methanocrinis</taxon>
    </lineage>
</organism>
<gene>
    <name evidence="1" type="ORF">P0O24_01590</name>
</gene>
<evidence type="ECO:0008006" key="3">
    <source>
        <dbReference type="Google" id="ProtNLM"/>
    </source>
</evidence>
<protein>
    <recommendedName>
        <fullName evidence="3">Cell wall-binding repeat-containing protein</fullName>
    </recommendedName>
</protein>
<dbReference type="EMBL" id="JARFPL010000003">
    <property type="protein sequence ID" value="MDF0592276.1"/>
    <property type="molecule type" value="Genomic_DNA"/>
</dbReference>
<dbReference type="Proteomes" id="UP001215956">
    <property type="component" value="Unassembled WGS sequence"/>
</dbReference>
<reference evidence="1 2" key="1">
    <citation type="submission" date="2023-03" db="EMBL/GenBank/DDBJ databases">
        <title>Whole genome sequencing of Methanotrichaceae archaeon M04Ac.</title>
        <authorList>
            <person name="Khomyakova M.A."/>
            <person name="Merkel A.Y."/>
            <person name="Slobodkin A.I."/>
        </authorList>
    </citation>
    <scope>NUCLEOTIDE SEQUENCE [LARGE SCALE GENOMIC DNA]</scope>
    <source>
        <strain evidence="1 2">M04Ac</strain>
    </source>
</reference>
<evidence type="ECO:0000313" key="1">
    <source>
        <dbReference type="EMBL" id="MDF0592276.1"/>
    </source>
</evidence>
<proteinExistence type="predicted"/>
<evidence type="ECO:0000313" key="2">
    <source>
        <dbReference type="Proteomes" id="UP001215956"/>
    </source>
</evidence>
<keyword evidence="2" id="KW-1185">Reference proteome</keyword>
<comment type="caution">
    <text evidence="1">The sequence shown here is derived from an EMBL/GenBank/DDBJ whole genome shotgun (WGS) entry which is preliminary data.</text>
</comment>
<accession>A0ABT5XC33</accession>
<sequence length="535" mass="57425">MKLFNLLAILSLLVSVSAGELAADRDRFEVELHPGEMTKRTLILENMGDAPIFEIISIPVAGTAKDLVKVSIPKFKSLGPEAEDVYDEEALKVEITFSSPPETAQGTYSGFVYFFDETRSLPLMVEFEVVITDEESYGVSLSIDDARSASSTVDPEKAAEFKLLVRNAGLFKDVISVDAPHLPRGWRATLFDGSTPVNLPYNLTLSSGVSRLLDLEIGGGMAGDKRQIEISATSLSDPSKNASVRAEVEVNQEIRTYEAILRLPEELVVNRTHTGSITIKLNVDEKISVEVVSAPELLVMPKSQTISVGKTKSGEGEFTLMATRPGRFDIVFLLHDSFGIPLPTERAEVFAADTGTFAIVTGDGLLYRALALSFAEGRVNDTVPVITLIGGELDGDDLEEMEQMPLARVVILGDESVVPSTVEKLLAEVMPTERIGGEDICETSWLFASTIWAGGVEVVVLTGTDDVEAFAAYEAAKKIGAPLIICAGPLSEASSYALEKMMDGGLARAIVWGDGVDEGLAGALKDAGLSIEEAE</sequence>
<name>A0ABT5XC33_9EURY</name>
<dbReference type="RefSeq" id="WP_316967987.1">
    <property type="nucleotide sequence ID" value="NZ_JARFPL010000003.1"/>
</dbReference>